<dbReference type="AlphaFoldDB" id="A0AAU9M191"/>
<name>A0AAU9M191_9ASTR</name>
<evidence type="ECO:0000313" key="2">
    <source>
        <dbReference type="Proteomes" id="UP001157418"/>
    </source>
</evidence>
<proteinExistence type="predicted"/>
<reference evidence="1 2" key="1">
    <citation type="submission" date="2022-01" db="EMBL/GenBank/DDBJ databases">
        <authorList>
            <person name="Xiong W."/>
            <person name="Schranz E."/>
        </authorList>
    </citation>
    <scope>NUCLEOTIDE SEQUENCE [LARGE SCALE GENOMIC DNA]</scope>
</reference>
<evidence type="ECO:0000313" key="1">
    <source>
        <dbReference type="EMBL" id="CAH1414718.1"/>
    </source>
</evidence>
<protein>
    <submittedName>
        <fullName evidence="1">Uncharacterized protein</fullName>
    </submittedName>
</protein>
<sequence length="93" mass="10888">MALYFCVPFRELLGYYGNDEILGGFGDNLRCLLLWMKLWPQPTRYSMKCLGRFFSNFDLFCLEYLKYVVTNGHFISSVRCVVGLHVLLKFLSV</sequence>
<accession>A0AAU9M191</accession>
<gene>
    <name evidence="1" type="ORF">LVIROSA_LOCUS2617</name>
</gene>
<keyword evidence="2" id="KW-1185">Reference proteome</keyword>
<dbReference type="EMBL" id="CAKMRJ010000001">
    <property type="protein sequence ID" value="CAH1414718.1"/>
    <property type="molecule type" value="Genomic_DNA"/>
</dbReference>
<comment type="caution">
    <text evidence="1">The sequence shown here is derived from an EMBL/GenBank/DDBJ whole genome shotgun (WGS) entry which is preliminary data.</text>
</comment>
<organism evidence="1 2">
    <name type="scientific">Lactuca virosa</name>
    <dbReference type="NCBI Taxonomy" id="75947"/>
    <lineage>
        <taxon>Eukaryota</taxon>
        <taxon>Viridiplantae</taxon>
        <taxon>Streptophyta</taxon>
        <taxon>Embryophyta</taxon>
        <taxon>Tracheophyta</taxon>
        <taxon>Spermatophyta</taxon>
        <taxon>Magnoliopsida</taxon>
        <taxon>eudicotyledons</taxon>
        <taxon>Gunneridae</taxon>
        <taxon>Pentapetalae</taxon>
        <taxon>asterids</taxon>
        <taxon>campanulids</taxon>
        <taxon>Asterales</taxon>
        <taxon>Asteraceae</taxon>
        <taxon>Cichorioideae</taxon>
        <taxon>Cichorieae</taxon>
        <taxon>Lactucinae</taxon>
        <taxon>Lactuca</taxon>
    </lineage>
</organism>
<dbReference type="Proteomes" id="UP001157418">
    <property type="component" value="Unassembled WGS sequence"/>
</dbReference>